<sequence>MSEGRTERKKILKNLRNLLDDMESSKVTLIGDIMLDRYHHGYSNRLISTAPVPVLKILRSEESPGAAAHIARGLNSLGLDVSVFSSVGDDREGDFIKNQFLSDGISIDGIETVNNRQTLTKIRFFGSRQSLLEKTQILLQADREPLDELDIEVSNRLVEMTLESIPDSCALVISDYDKGVLTDVGAQKLIQCAKKHSIPSIVDPKLTGLERSRGATVVLFEIRGLDLLRRRLMLENAKEAASSLIKTYNWDSMIVLGGIDGVTLYEADGNIEFIPCAAPSPSQQIGLHDAAATALAAALGNRFPMSSAAVLAAAACECVLSAQASHEFVNRRTLGLWLDELLWQLQISDR</sequence>
<evidence type="ECO:0000313" key="2">
    <source>
        <dbReference type="EMBL" id="ANV79904.1"/>
    </source>
</evidence>
<proteinExistence type="predicted"/>
<evidence type="ECO:0000259" key="1">
    <source>
        <dbReference type="Pfam" id="PF00294"/>
    </source>
</evidence>
<dbReference type="PANTHER" id="PTHR46969:SF1">
    <property type="entry name" value="BIFUNCTIONAL PROTEIN HLDE"/>
    <property type="match status" value="1"/>
</dbReference>
<dbReference type="InterPro" id="IPR011611">
    <property type="entry name" value="PfkB_dom"/>
</dbReference>
<dbReference type="AlphaFoldDB" id="A0A1B1TCA1"/>
<reference evidence="2" key="1">
    <citation type="submission" date="2014-11" db="EMBL/GenBank/DDBJ databases">
        <authorList>
            <person name="Zhu J."/>
            <person name="Qi W."/>
            <person name="Song R."/>
        </authorList>
    </citation>
    <scope>NUCLEOTIDE SEQUENCE</scope>
</reference>
<name>A0A1B1TCA1_9ARCH</name>
<reference evidence="2" key="2">
    <citation type="journal article" date="2015" name="ISME J.">
        <title>A new class of marine Euryarchaeota group II from the Mediterranean deep chlorophyll maximum.</title>
        <authorList>
            <person name="Martin-Cuadrado A.B."/>
            <person name="Garcia-Heredia I."/>
            <person name="Molto A.G."/>
            <person name="Lopez-Ubeda R."/>
            <person name="Kimes N."/>
            <person name="Lopez-Garcia P."/>
            <person name="Moreira D."/>
            <person name="Rodriguez-Valera F."/>
        </authorList>
    </citation>
    <scope>NUCLEOTIDE SEQUENCE</scope>
</reference>
<dbReference type="Pfam" id="PF00294">
    <property type="entry name" value="PfkB"/>
    <property type="match status" value="1"/>
</dbReference>
<organism evidence="2">
    <name type="scientific">uncultured Poseidoniia archaeon</name>
    <dbReference type="NCBI Taxonomy" id="1697135"/>
    <lineage>
        <taxon>Archaea</taxon>
        <taxon>Methanobacteriati</taxon>
        <taxon>Thermoplasmatota</taxon>
        <taxon>Candidatus Poseidoniia</taxon>
        <taxon>environmental samples</taxon>
    </lineage>
</organism>
<protein>
    <submittedName>
        <fullName evidence="2">RfaE bifunctional protein (GmhC, hldE, waaE, rfaE)</fullName>
    </submittedName>
</protein>
<dbReference type="GO" id="GO:0033786">
    <property type="term" value="F:heptose-1-phosphate adenylyltransferase activity"/>
    <property type="evidence" value="ECO:0007669"/>
    <property type="project" value="TreeGrafter"/>
</dbReference>
<dbReference type="EMBL" id="KP211862">
    <property type="protein sequence ID" value="ANV79904.1"/>
    <property type="molecule type" value="Genomic_DNA"/>
</dbReference>
<accession>A0A1B1TCA1</accession>
<dbReference type="SUPFAM" id="SSF53613">
    <property type="entry name" value="Ribokinase-like"/>
    <property type="match status" value="1"/>
</dbReference>
<feature type="domain" description="Carbohydrate kinase PfkB" evidence="1">
    <location>
        <begin position="26"/>
        <end position="322"/>
    </location>
</feature>
<dbReference type="PANTHER" id="PTHR46969">
    <property type="entry name" value="BIFUNCTIONAL PROTEIN HLDE"/>
    <property type="match status" value="1"/>
</dbReference>
<dbReference type="GO" id="GO:0005829">
    <property type="term" value="C:cytosol"/>
    <property type="evidence" value="ECO:0007669"/>
    <property type="project" value="TreeGrafter"/>
</dbReference>
<dbReference type="GO" id="GO:0033785">
    <property type="term" value="F:heptose 7-phosphate kinase activity"/>
    <property type="evidence" value="ECO:0007669"/>
    <property type="project" value="TreeGrafter"/>
</dbReference>
<dbReference type="InterPro" id="IPR029056">
    <property type="entry name" value="Ribokinase-like"/>
</dbReference>
<dbReference type="Gene3D" id="3.40.1190.20">
    <property type="match status" value="1"/>
</dbReference>